<dbReference type="Proteomes" id="UP001595836">
    <property type="component" value="Unassembled WGS sequence"/>
</dbReference>
<dbReference type="PANTHER" id="PTHR42788:SF13">
    <property type="entry name" value="ALIPHATIC SULFONATES IMPORT ATP-BINDING PROTEIN SSUB"/>
    <property type="match status" value="1"/>
</dbReference>
<protein>
    <submittedName>
        <fullName evidence="5">ABC transporter ATP-binding protein</fullName>
    </submittedName>
</protein>
<gene>
    <name evidence="5" type="ORF">ACFO7U_13980</name>
</gene>
<accession>A0ABV9PUF4</accession>
<dbReference type="EMBL" id="JBHSHP010000054">
    <property type="protein sequence ID" value="MFC4755879.1"/>
    <property type="molecule type" value="Genomic_DNA"/>
</dbReference>
<name>A0ABV9PUF4_9ACTN</name>
<dbReference type="Pfam" id="PF00005">
    <property type="entry name" value="ABC_tran"/>
    <property type="match status" value="1"/>
</dbReference>
<evidence type="ECO:0000313" key="6">
    <source>
        <dbReference type="Proteomes" id="UP001595836"/>
    </source>
</evidence>
<sequence>MSTATVEVVGATKTFTTKNAKEKDVLALHNADLNIRAGEFFSLVGPSGCGKSTLLNVLSGLLDLTEGQAKIGNKEVCGPSAATSIVFQKATLLNWLTIRDNVLLPDKIKQTLTKAKKARADELLEMAGLAEFGEKYPRQLSGGMQQRASIVRALVQDPQLLLMDEPFSALDEFTRETMNEELLRLWTETPKTVLFITHNIAEAVFLSDRIGVMQPRPGRLTKVIDIDLPRPRTYSMRGEPRFHETVAEIRQLIGHTEDTRK</sequence>
<dbReference type="Gene3D" id="3.40.50.300">
    <property type="entry name" value="P-loop containing nucleotide triphosphate hydrolases"/>
    <property type="match status" value="1"/>
</dbReference>
<dbReference type="RefSeq" id="WP_344995355.1">
    <property type="nucleotide sequence ID" value="NZ_BAABCD010000051.1"/>
</dbReference>
<organism evidence="5 6">
    <name type="scientific">Dietzia aurantiaca</name>
    <dbReference type="NCBI Taxonomy" id="983873"/>
    <lineage>
        <taxon>Bacteria</taxon>
        <taxon>Bacillati</taxon>
        <taxon>Actinomycetota</taxon>
        <taxon>Actinomycetes</taxon>
        <taxon>Mycobacteriales</taxon>
        <taxon>Dietziaceae</taxon>
        <taxon>Dietzia</taxon>
    </lineage>
</organism>
<reference evidence="6" key="1">
    <citation type="journal article" date="2019" name="Int. J. Syst. Evol. Microbiol.">
        <title>The Global Catalogue of Microorganisms (GCM) 10K type strain sequencing project: providing services to taxonomists for standard genome sequencing and annotation.</title>
        <authorList>
            <consortium name="The Broad Institute Genomics Platform"/>
            <consortium name="The Broad Institute Genome Sequencing Center for Infectious Disease"/>
            <person name="Wu L."/>
            <person name="Ma J."/>
        </authorList>
    </citation>
    <scope>NUCLEOTIDE SEQUENCE [LARGE SCALE GENOMIC DNA]</scope>
    <source>
        <strain evidence="6">JCM 11882</strain>
    </source>
</reference>
<dbReference type="InterPro" id="IPR003439">
    <property type="entry name" value="ABC_transporter-like_ATP-bd"/>
</dbReference>
<keyword evidence="2" id="KW-0547">Nucleotide-binding</keyword>
<evidence type="ECO:0000259" key="4">
    <source>
        <dbReference type="PROSITE" id="PS50893"/>
    </source>
</evidence>
<dbReference type="PROSITE" id="PS50893">
    <property type="entry name" value="ABC_TRANSPORTER_2"/>
    <property type="match status" value="1"/>
</dbReference>
<proteinExistence type="predicted"/>
<evidence type="ECO:0000256" key="2">
    <source>
        <dbReference type="ARBA" id="ARBA00022741"/>
    </source>
</evidence>
<dbReference type="InterPro" id="IPR027417">
    <property type="entry name" value="P-loop_NTPase"/>
</dbReference>
<evidence type="ECO:0000313" key="5">
    <source>
        <dbReference type="EMBL" id="MFC4755879.1"/>
    </source>
</evidence>
<dbReference type="CDD" id="cd03293">
    <property type="entry name" value="ABC_NrtD_SsuB_transporters"/>
    <property type="match status" value="1"/>
</dbReference>
<dbReference type="SMART" id="SM00382">
    <property type="entry name" value="AAA"/>
    <property type="match status" value="1"/>
</dbReference>
<keyword evidence="3 5" id="KW-0067">ATP-binding</keyword>
<dbReference type="InterPro" id="IPR017871">
    <property type="entry name" value="ABC_transporter-like_CS"/>
</dbReference>
<dbReference type="InterPro" id="IPR003593">
    <property type="entry name" value="AAA+_ATPase"/>
</dbReference>
<evidence type="ECO:0000256" key="3">
    <source>
        <dbReference type="ARBA" id="ARBA00022840"/>
    </source>
</evidence>
<comment type="caution">
    <text evidence="5">The sequence shown here is derived from an EMBL/GenBank/DDBJ whole genome shotgun (WGS) entry which is preliminary data.</text>
</comment>
<keyword evidence="6" id="KW-1185">Reference proteome</keyword>
<dbReference type="SUPFAM" id="SSF52540">
    <property type="entry name" value="P-loop containing nucleoside triphosphate hydrolases"/>
    <property type="match status" value="1"/>
</dbReference>
<dbReference type="PANTHER" id="PTHR42788">
    <property type="entry name" value="TAURINE IMPORT ATP-BINDING PROTEIN-RELATED"/>
    <property type="match status" value="1"/>
</dbReference>
<evidence type="ECO:0000256" key="1">
    <source>
        <dbReference type="ARBA" id="ARBA00022448"/>
    </source>
</evidence>
<dbReference type="PROSITE" id="PS00211">
    <property type="entry name" value="ABC_TRANSPORTER_1"/>
    <property type="match status" value="1"/>
</dbReference>
<dbReference type="GO" id="GO:0005524">
    <property type="term" value="F:ATP binding"/>
    <property type="evidence" value="ECO:0007669"/>
    <property type="project" value="UniProtKB-KW"/>
</dbReference>
<feature type="domain" description="ABC transporter" evidence="4">
    <location>
        <begin position="6"/>
        <end position="240"/>
    </location>
</feature>
<keyword evidence="1" id="KW-0813">Transport</keyword>
<dbReference type="InterPro" id="IPR050166">
    <property type="entry name" value="ABC_transporter_ATP-bind"/>
</dbReference>